<name>A0ABW6A8L8_9BACT</name>
<dbReference type="Gene3D" id="2.70.98.10">
    <property type="match status" value="1"/>
</dbReference>
<dbReference type="Proteomes" id="UP001597511">
    <property type="component" value="Unassembled WGS sequence"/>
</dbReference>
<dbReference type="SUPFAM" id="SSF74650">
    <property type="entry name" value="Galactose mutarotase-like"/>
    <property type="match status" value="1"/>
</dbReference>
<dbReference type="InterPro" id="IPR011013">
    <property type="entry name" value="Gal_mutarotase_sf_dom"/>
</dbReference>
<keyword evidence="3" id="KW-0106">Calcium</keyword>
<dbReference type="Pfam" id="PF01263">
    <property type="entry name" value="Aldose_epim"/>
    <property type="match status" value="1"/>
</dbReference>
<evidence type="ECO:0000313" key="4">
    <source>
        <dbReference type="EMBL" id="MFD2921281.1"/>
    </source>
</evidence>
<evidence type="ECO:0000256" key="3">
    <source>
        <dbReference type="ARBA" id="ARBA00022837"/>
    </source>
</evidence>
<organism evidence="4 5">
    <name type="scientific">Terrimonas rubra</name>
    <dbReference type="NCBI Taxonomy" id="1035890"/>
    <lineage>
        <taxon>Bacteria</taxon>
        <taxon>Pseudomonadati</taxon>
        <taxon>Bacteroidota</taxon>
        <taxon>Chitinophagia</taxon>
        <taxon>Chitinophagales</taxon>
        <taxon>Chitinophagaceae</taxon>
        <taxon>Terrimonas</taxon>
    </lineage>
</organism>
<evidence type="ECO:0000313" key="5">
    <source>
        <dbReference type="Proteomes" id="UP001597511"/>
    </source>
</evidence>
<comment type="cofactor">
    <cofactor evidence="1">
        <name>Ca(2+)</name>
        <dbReference type="ChEBI" id="CHEBI:29108"/>
    </cofactor>
</comment>
<accession>A0ABW6A8L8</accession>
<dbReference type="InterPro" id="IPR008183">
    <property type="entry name" value="Aldose_1/G6P_1-epimerase"/>
</dbReference>
<evidence type="ECO:0000256" key="2">
    <source>
        <dbReference type="ARBA" id="ARBA00011245"/>
    </source>
</evidence>
<protein>
    <submittedName>
        <fullName evidence="4">Aldose 1-epimerase family protein</fullName>
    </submittedName>
</protein>
<reference evidence="5" key="1">
    <citation type="journal article" date="2019" name="Int. J. Syst. Evol. Microbiol.">
        <title>The Global Catalogue of Microorganisms (GCM) 10K type strain sequencing project: providing services to taxonomists for standard genome sequencing and annotation.</title>
        <authorList>
            <consortium name="The Broad Institute Genomics Platform"/>
            <consortium name="The Broad Institute Genome Sequencing Center for Infectious Disease"/>
            <person name="Wu L."/>
            <person name="Ma J."/>
        </authorList>
    </citation>
    <scope>NUCLEOTIDE SEQUENCE [LARGE SCALE GENOMIC DNA]</scope>
    <source>
        <strain evidence="5">KCTC 23299</strain>
    </source>
</reference>
<dbReference type="InterPro" id="IPR014718">
    <property type="entry name" value="GH-type_carb-bd"/>
</dbReference>
<dbReference type="RefSeq" id="WP_386101276.1">
    <property type="nucleotide sequence ID" value="NZ_JBHUOZ010000003.1"/>
</dbReference>
<keyword evidence="5" id="KW-1185">Reference proteome</keyword>
<sequence length="288" mass="32277">MYTISNGILQATILSKGAELSSLILLATGDDYMWPAGEAWAKHSPVLFPIVGTLKNNTYYYQDKAYQLPRHGFARDKNFTVTQQDAESITLQLTDDAATHAVYPFHFQFSISYRLQHNSLYVTYHVINTGTDTLYFSVGGHPAFKLPMTTDTAYHDYFLKFDQEETAGRWPISPDGLIEQEPLPLLDHNNLLPVTKELFAKDALVLKHLRSNRVTLASNKTNKALTFSFPGFDYLGLWAAKGADFICIEPWCGIADSVQASQQLTNKEGIQSLAPQAGFERTWSVALQ</sequence>
<dbReference type="CDD" id="cd09024">
    <property type="entry name" value="Aldose_epim_lacX"/>
    <property type="match status" value="1"/>
</dbReference>
<dbReference type="EMBL" id="JBHUOZ010000003">
    <property type="protein sequence ID" value="MFD2921281.1"/>
    <property type="molecule type" value="Genomic_DNA"/>
</dbReference>
<evidence type="ECO:0000256" key="1">
    <source>
        <dbReference type="ARBA" id="ARBA00001913"/>
    </source>
</evidence>
<comment type="caution">
    <text evidence="4">The sequence shown here is derived from an EMBL/GenBank/DDBJ whole genome shotgun (WGS) entry which is preliminary data.</text>
</comment>
<comment type="subunit">
    <text evidence="2">Monomer.</text>
</comment>
<dbReference type="InterPro" id="IPR037481">
    <property type="entry name" value="LacX"/>
</dbReference>
<gene>
    <name evidence="4" type="ORF">ACFS6H_16260</name>
</gene>
<proteinExistence type="predicted"/>